<name>A0A6J4JP34_9PROT</name>
<proteinExistence type="predicted"/>
<feature type="compositionally biased region" description="Basic and acidic residues" evidence="1">
    <location>
        <begin position="463"/>
        <end position="476"/>
    </location>
</feature>
<feature type="compositionally biased region" description="Basic and acidic residues" evidence="1">
    <location>
        <begin position="291"/>
        <end position="304"/>
    </location>
</feature>
<dbReference type="AlphaFoldDB" id="A0A6J4JP34"/>
<feature type="non-terminal residue" evidence="2">
    <location>
        <position position="476"/>
    </location>
</feature>
<dbReference type="EMBL" id="CADCTG010000309">
    <property type="protein sequence ID" value="CAA9283545.1"/>
    <property type="molecule type" value="Genomic_DNA"/>
</dbReference>
<evidence type="ECO:0000313" key="2">
    <source>
        <dbReference type="EMBL" id="CAA9283545.1"/>
    </source>
</evidence>
<feature type="compositionally biased region" description="Basic and acidic residues" evidence="1">
    <location>
        <begin position="85"/>
        <end position="95"/>
    </location>
</feature>
<feature type="compositionally biased region" description="Basic residues" evidence="1">
    <location>
        <begin position="1"/>
        <end position="14"/>
    </location>
</feature>
<feature type="compositionally biased region" description="Basic and acidic residues" evidence="1">
    <location>
        <begin position="432"/>
        <end position="455"/>
    </location>
</feature>
<protein>
    <submittedName>
        <fullName evidence="2">Polyhydroxyalkanoic acid synthase</fullName>
    </submittedName>
</protein>
<evidence type="ECO:0000256" key="1">
    <source>
        <dbReference type="SAM" id="MobiDB-lite"/>
    </source>
</evidence>
<sequence length="476" mass="50931">GKPGQRRGPRKRASGPRERRSDEPRRDAGHLLGLLDGSDVRPRGPGLGRSRRAVVADDDRRRPRRRARRRGEAVRRRAGQGPDPAVRRSDVERQPAARHRARGLGGGRQGAPHRVAALSKPTQHGHGRDGGVEREALAVGDRDLERGRPALVGRGGSGGPGRRRRQAVRRAGVARQPGVPHAEGSLPARLRLAAEAGRGTSGRHGRGGAPAARIPPPAVRGRHEPDAAARLESGGAAARDGDRRREPRRRRAQLGGRPQGRAAQHGGRDGLRAGAQHGALAGQGGPSQPPDRAHPVRADHRDGAPDAAADPAALDQQVLHPRPAAEEQHGAAPGGAGLHRVHGVLEEPRRVDGGHRLRGLHGPRPARSERRGARHHRRPRGQRDGLLHRRHAARHDPRLAGREGGQAVQRGDLHGLDAGLLAGGRHRHLHGRAGDRPGRAADDGARLPRQPRDVQHVQPAALERPDLGERGEQLPD</sequence>
<feature type="compositionally biased region" description="Basic and acidic residues" evidence="1">
    <location>
        <begin position="15"/>
        <end position="29"/>
    </location>
</feature>
<feature type="compositionally biased region" description="Basic and acidic residues" evidence="1">
    <location>
        <begin position="343"/>
        <end position="355"/>
    </location>
</feature>
<feature type="compositionally biased region" description="Low complexity" evidence="1">
    <location>
        <begin position="188"/>
        <end position="198"/>
    </location>
</feature>
<gene>
    <name evidence="2" type="ORF">AVDCRST_MAG08-4006</name>
</gene>
<feature type="compositionally biased region" description="Low complexity" evidence="1">
    <location>
        <begin position="305"/>
        <end position="315"/>
    </location>
</feature>
<feature type="region of interest" description="Disordered" evidence="1">
    <location>
        <begin position="1"/>
        <end position="476"/>
    </location>
</feature>
<accession>A0A6J4JP34</accession>
<feature type="compositionally biased region" description="Low complexity" evidence="1">
    <location>
        <begin position="253"/>
        <end position="263"/>
    </location>
</feature>
<feature type="compositionally biased region" description="Low complexity" evidence="1">
    <location>
        <begin position="169"/>
        <end position="179"/>
    </location>
</feature>
<feature type="compositionally biased region" description="Basic and acidic residues" evidence="1">
    <location>
        <begin position="126"/>
        <end position="148"/>
    </location>
</feature>
<organism evidence="2">
    <name type="scientific">uncultured Acetobacteraceae bacterium</name>
    <dbReference type="NCBI Taxonomy" id="169975"/>
    <lineage>
        <taxon>Bacteria</taxon>
        <taxon>Pseudomonadati</taxon>
        <taxon>Pseudomonadota</taxon>
        <taxon>Alphaproteobacteria</taxon>
        <taxon>Acetobacterales</taxon>
        <taxon>Acetobacteraceae</taxon>
        <taxon>environmental samples</taxon>
    </lineage>
</organism>
<reference evidence="2" key="1">
    <citation type="submission" date="2020-02" db="EMBL/GenBank/DDBJ databases">
        <authorList>
            <person name="Meier V. D."/>
        </authorList>
    </citation>
    <scope>NUCLEOTIDE SEQUENCE</scope>
    <source>
        <strain evidence="2">AVDCRST_MAG08</strain>
    </source>
</reference>
<feature type="non-terminal residue" evidence="2">
    <location>
        <position position="1"/>
    </location>
</feature>